<evidence type="ECO:0000313" key="4">
    <source>
        <dbReference type="EMBL" id="QEL63883.1"/>
    </source>
</evidence>
<feature type="compositionally biased region" description="Low complexity" evidence="3">
    <location>
        <begin position="62"/>
        <end position="72"/>
    </location>
</feature>
<sequence>MAPPVAGLDSSMPSAPSSPPHSRPFAPPRPPFALAAWATLAGALCLSLSAPLWAVEPGAAAPSVAPSAQAKPRAGKAERSEVRAARPAGAANATGTPGAASAGEVSEGQGVYQLLIGEFAVRRGQADLATSALADLAVRTGDPKILARTVEVAGYARRFDVALEAAQRWVALQPDALEARQALVSLLVVTNRFDELPPQLAYLLEREKAQLPANLLSLNRLFPRGADRQAALRVIAEVVAPYSTLAESHFALAQAAINAGDLPRGRVEIGRALAIRPDWENAALVRAQLLAREDVRASLDSQAEFLDKYPKAKDVRLHYARQLVLERRFEDAQVQFRQLLKDEPDRADVVYAAALLAVQQRDYAFAETQLKRLLDLGPADPGLVRYQLGQLAEEQKKPEAAVGWYRQVGEGEQFVPAKSRAAQLLVRQGDVDGALALLKAARVQQPKDELPLLAAEAQVLRDANRGEEGLTLLDQALARAPNNPDLLYDSALLAERMGKVELSETRLKKLIAIQPDHAHAYNALGYSYAERNVRLGEARRLIEKAVELAPEDPFIIDSLGWVLFRQGDLPGALVQLQKAYALRADPEIAAHLGEVLWGLGRQDEARGVWKEAASRFPDNDALSAVQRRLQP</sequence>
<protein>
    <recommendedName>
        <fullName evidence="6">Tetratricopeptide repeat protein</fullName>
    </recommendedName>
</protein>
<dbReference type="Pfam" id="PF13432">
    <property type="entry name" value="TPR_16"/>
    <property type="match status" value="2"/>
</dbReference>
<accession>A0A5C1E4T5</accession>
<dbReference type="Gene3D" id="1.25.40.10">
    <property type="entry name" value="Tetratricopeptide repeat domain"/>
    <property type="match status" value="2"/>
</dbReference>
<keyword evidence="5" id="KW-1185">Reference proteome</keyword>
<gene>
    <name evidence="4" type="ORF">OTERR_04070</name>
</gene>
<dbReference type="InterPro" id="IPR052346">
    <property type="entry name" value="O-mannosyl-transferase_TMTC"/>
</dbReference>
<dbReference type="PANTHER" id="PTHR44227:SF3">
    <property type="entry name" value="PROTEIN O-MANNOSYL-TRANSFERASE TMTC4"/>
    <property type="match status" value="1"/>
</dbReference>
<dbReference type="Pfam" id="PF14559">
    <property type="entry name" value="TPR_19"/>
    <property type="match status" value="1"/>
</dbReference>
<dbReference type="InterPro" id="IPR019734">
    <property type="entry name" value="TPR_rpt"/>
</dbReference>
<proteinExistence type="predicted"/>
<organism evidence="4 5">
    <name type="scientific">Oryzomicrobium terrae</name>
    <dbReference type="NCBI Taxonomy" id="1735038"/>
    <lineage>
        <taxon>Bacteria</taxon>
        <taxon>Pseudomonadati</taxon>
        <taxon>Pseudomonadota</taxon>
        <taxon>Betaproteobacteria</taxon>
        <taxon>Rhodocyclales</taxon>
        <taxon>Rhodocyclaceae</taxon>
        <taxon>Oryzomicrobium</taxon>
    </lineage>
</organism>
<dbReference type="InterPro" id="IPR011990">
    <property type="entry name" value="TPR-like_helical_dom_sf"/>
</dbReference>
<dbReference type="SMART" id="SM00028">
    <property type="entry name" value="TPR"/>
    <property type="match status" value="7"/>
</dbReference>
<keyword evidence="1" id="KW-0677">Repeat</keyword>
<evidence type="ECO:0000313" key="5">
    <source>
        <dbReference type="Proteomes" id="UP000323671"/>
    </source>
</evidence>
<keyword evidence="2" id="KW-0802">TPR repeat</keyword>
<evidence type="ECO:0000256" key="3">
    <source>
        <dbReference type="SAM" id="MobiDB-lite"/>
    </source>
</evidence>
<dbReference type="SUPFAM" id="SSF48452">
    <property type="entry name" value="TPR-like"/>
    <property type="match status" value="3"/>
</dbReference>
<evidence type="ECO:0008006" key="6">
    <source>
        <dbReference type="Google" id="ProtNLM"/>
    </source>
</evidence>
<dbReference type="EMBL" id="CP022579">
    <property type="protein sequence ID" value="QEL63883.1"/>
    <property type="molecule type" value="Genomic_DNA"/>
</dbReference>
<feature type="compositionally biased region" description="Basic and acidic residues" evidence="3">
    <location>
        <begin position="75"/>
        <end position="84"/>
    </location>
</feature>
<dbReference type="AlphaFoldDB" id="A0A5C1E4T5"/>
<name>A0A5C1E4T5_9RHOO</name>
<feature type="region of interest" description="Disordered" evidence="3">
    <location>
        <begin position="62"/>
        <end position="103"/>
    </location>
</feature>
<feature type="compositionally biased region" description="Pro residues" evidence="3">
    <location>
        <begin position="16"/>
        <end position="29"/>
    </location>
</feature>
<evidence type="ECO:0000256" key="1">
    <source>
        <dbReference type="ARBA" id="ARBA00022737"/>
    </source>
</evidence>
<evidence type="ECO:0000256" key="2">
    <source>
        <dbReference type="ARBA" id="ARBA00022803"/>
    </source>
</evidence>
<dbReference type="KEGG" id="otr:OTERR_04070"/>
<feature type="compositionally biased region" description="Low complexity" evidence="3">
    <location>
        <begin position="85"/>
        <end position="103"/>
    </location>
</feature>
<dbReference type="Proteomes" id="UP000323671">
    <property type="component" value="Chromosome"/>
</dbReference>
<reference evidence="4 5" key="1">
    <citation type="submission" date="2017-07" db="EMBL/GenBank/DDBJ databases">
        <title>Complete genome sequence of Oryzomicrobium terrae TPP412.</title>
        <authorList>
            <person name="Chiu L.-W."/>
            <person name="Lo K.-J."/>
            <person name="Tsai Y.-M."/>
            <person name="Lin S.-S."/>
            <person name="Kuo C.-H."/>
            <person name="Liu C.-T."/>
        </authorList>
    </citation>
    <scope>NUCLEOTIDE SEQUENCE [LARGE SCALE GENOMIC DNA]</scope>
    <source>
        <strain evidence="4 5">TPP412</strain>
    </source>
</reference>
<dbReference type="PANTHER" id="PTHR44227">
    <property type="match status" value="1"/>
</dbReference>
<feature type="region of interest" description="Disordered" evidence="3">
    <location>
        <begin position="1"/>
        <end position="29"/>
    </location>
</feature>